<dbReference type="Pfam" id="PF13354">
    <property type="entry name" value="Beta-lactamase2"/>
    <property type="match status" value="1"/>
</dbReference>
<dbReference type="InterPro" id="IPR045155">
    <property type="entry name" value="Beta-lactam_cat"/>
</dbReference>
<feature type="chain" id="PRO_5026324322" description="Beta-lactamase class A catalytic domain-containing protein" evidence="1">
    <location>
        <begin position="22"/>
        <end position="377"/>
    </location>
</feature>
<comment type="caution">
    <text evidence="3">The sequence shown here is derived from an EMBL/GenBank/DDBJ whole genome shotgun (WGS) entry which is preliminary data.</text>
</comment>
<feature type="domain" description="Beta-lactamase class A catalytic" evidence="2">
    <location>
        <begin position="75"/>
        <end position="170"/>
    </location>
</feature>
<dbReference type="AlphaFoldDB" id="A0A6I4NUW2"/>
<reference evidence="3 4" key="1">
    <citation type="submission" date="2019-12" db="EMBL/GenBank/DDBJ databases">
        <authorList>
            <person name="Kim Y.S."/>
        </authorList>
    </citation>
    <scope>NUCLEOTIDE SEQUENCE [LARGE SCALE GENOMIC DNA]</scope>
    <source>
        <strain evidence="3 4">GA093</strain>
    </source>
</reference>
<dbReference type="GO" id="GO:0008800">
    <property type="term" value="F:beta-lactamase activity"/>
    <property type="evidence" value="ECO:0007669"/>
    <property type="project" value="InterPro"/>
</dbReference>
<evidence type="ECO:0000313" key="3">
    <source>
        <dbReference type="EMBL" id="MWB96872.1"/>
    </source>
</evidence>
<dbReference type="InterPro" id="IPR012338">
    <property type="entry name" value="Beta-lactam/transpept-like"/>
</dbReference>
<dbReference type="EMBL" id="WSTB01000021">
    <property type="protein sequence ID" value="MWB96872.1"/>
    <property type="molecule type" value="Genomic_DNA"/>
</dbReference>
<feature type="signal peptide" evidence="1">
    <location>
        <begin position="1"/>
        <end position="21"/>
    </location>
</feature>
<evidence type="ECO:0000313" key="4">
    <source>
        <dbReference type="Proteomes" id="UP000471501"/>
    </source>
</evidence>
<keyword evidence="1" id="KW-0732">Signal</keyword>
<dbReference type="Gene3D" id="3.40.710.10">
    <property type="entry name" value="DD-peptidase/beta-lactamase superfamily"/>
    <property type="match status" value="1"/>
</dbReference>
<keyword evidence="4" id="KW-1185">Reference proteome</keyword>
<dbReference type="SUPFAM" id="SSF56601">
    <property type="entry name" value="beta-lactamase/transpeptidase-like"/>
    <property type="match status" value="1"/>
</dbReference>
<gene>
    <name evidence="3" type="ORF">GON26_21130</name>
</gene>
<proteinExistence type="predicted"/>
<organism evidence="3 4">
    <name type="scientific">Flavobacterium hydrocarbonoxydans</name>
    <dbReference type="NCBI Taxonomy" id="2683249"/>
    <lineage>
        <taxon>Bacteria</taxon>
        <taxon>Pseudomonadati</taxon>
        <taxon>Bacteroidota</taxon>
        <taxon>Flavobacteriia</taxon>
        <taxon>Flavobacteriales</taxon>
        <taxon>Flavobacteriaceae</taxon>
        <taxon>Flavobacterium</taxon>
    </lineage>
</organism>
<evidence type="ECO:0000259" key="2">
    <source>
        <dbReference type="Pfam" id="PF13354"/>
    </source>
</evidence>
<dbReference type="GO" id="GO:0030655">
    <property type="term" value="P:beta-lactam antibiotic catabolic process"/>
    <property type="evidence" value="ECO:0007669"/>
    <property type="project" value="InterPro"/>
</dbReference>
<evidence type="ECO:0000256" key="1">
    <source>
        <dbReference type="SAM" id="SignalP"/>
    </source>
</evidence>
<protein>
    <recommendedName>
        <fullName evidence="2">Beta-lactamase class A catalytic domain-containing protein</fullName>
    </recommendedName>
</protein>
<sequence length="377" mass="43528">MIQFKKNIFFLISLFCLSCHAQKNLLKESLASDNPKIKKVMEKPDYYELQIIYTQITRDKKGKIHFKDYTYNLDAKNYYCPASTVKFPIAVLALEKLNTFSNTSINTQYSIEEQLDKVKFSEEITKLFAVSDNVASTKLLEFTGFDYVNQKMHDKGLEPFRLSHRLSAPDSGNPLTKSITLYKDDNTTEVIPAKMNQAVVPLSLNKIKKGVGHLDSEDKLVNTPYDFSKKNYYPLETLHNTLKRIVFPKVFKENERFKLTEKDREFILFSMQNLPKNAGYDPVEYYDGYCKFFMFGDTKENIPDNIKIYNKIGQAYGNLTDSAYIVDKENGVEFMVSATLYVNEDGILNDNKYEYDTIGLPFLAELGRQLYAGNKKL</sequence>
<accession>A0A6I4NUW2</accession>
<name>A0A6I4NUW2_9FLAO</name>
<dbReference type="Proteomes" id="UP000471501">
    <property type="component" value="Unassembled WGS sequence"/>
</dbReference>